<dbReference type="PANTHER" id="PTHR32387">
    <property type="entry name" value="WU:FJ29H11"/>
    <property type="match status" value="1"/>
</dbReference>
<gene>
    <name evidence="2" type="ORF">BCR34DRAFT_596464</name>
</gene>
<feature type="region of interest" description="Disordered" evidence="1">
    <location>
        <begin position="1362"/>
        <end position="1452"/>
    </location>
</feature>
<dbReference type="Proteomes" id="UP000193144">
    <property type="component" value="Unassembled WGS sequence"/>
</dbReference>
<evidence type="ECO:0000313" key="3">
    <source>
        <dbReference type="Proteomes" id="UP000193144"/>
    </source>
</evidence>
<dbReference type="InterPro" id="IPR052957">
    <property type="entry name" value="Auxin_embryo_med"/>
</dbReference>
<evidence type="ECO:0000256" key="1">
    <source>
        <dbReference type="SAM" id="MobiDB-lite"/>
    </source>
</evidence>
<feature type="compositionally biased region" description="Basic and acidic residues" evidence="1">
    <location>
        <begin position="1382"/>
        <end position="1393"/>
    </location>
</feature>
<evidence type="ECO:0008006" key="4">
    <source>
        <dbReference type="Google" id="ProtNLM"/>
    </source>
</evidence>
<evidence type="ECO:0000313" key="2">
    <source>
        <dbReference type="EMBL" id="ORY18241.1"/>
    </source>
</evidence>
<keyword evidence="3" id="KW-1185">Reference proteome</keyword>
<dbReference type="SUPFAM" id="SSF55874">
    <property type="entry name" value="ATPase domain of HSP90 chaperone/DNA topoisomerase II/histidine kinase"/>
    <property type="match status" value="1"/>
</dbReference>
<comment type="caution">
    <text evidence="2">The sequence shown here is derived from an EMBL/GenBank/DDBJ whole genome shotgun (WGS) entry which is preliminary data.</text>
</comment>
<proteinExistence type="predicted"/>
<dbReference type="Gene3D" id="3.30.565.10">
    <property type="entry name" value="Histidine kinase-like ATPase, C-terminal domain"/>
    <property type="match status" value="1"/>
</dbReference>
<reference evidence="2 3" key="1">
    <citation type="submission" date="2016-07" db="EMBL/GenBank/DDBJ databases">
        <title>Pervasive Adenine N6-methylation of Active Genes in Fungi.</title>
        <authorList>
            <consortium name="DOE Joint Genome Institute"/>
            <person name="Mondo S.J."/>
            <person name="Dannebaum R.O."/>
            <person name="Kuo R.C."/>
            <person name="Labutti K."/>
            <person name="Haridas S."/>
            <person name="Kuo A."/>
            <person name="Salamov A."/>
            <person name="Ahrendt S.R."/>
            <person name="Lipzen A."/>
            <person name="Sullivan W."/>
            <person name="Andreopoulos W.B."/>
            <person name="Clum A."/>
            <person name="Lindquist E."/>
            <person name="Daum C."/>
            <person name="Ramamoorthy G.K."/>
            <person name="Gryganskyi A."/>
            <person name="Culley D."/>
            <person name="Magnuson J.K."/>
            <person name="James T.Y."/>
            <person name="O'Malley M.A."/>
            <person name="Stajich J.E."/>
            <person name="Spatafora J.W."/>
            <person name="Visel A."/>
            <person name="Grigoriev I.V."/>
        </authorList>
    </citation>
    <scope>NUCLEOTIDE SEQUENCE [LARGE SCALE GENOMIC DNA]</scope>
    <source>
        <strain evidence="2 3">CBS 115471</strain>
    </source>
</reference>
<dbReference type="OrthoDB" id="1262810at2759"/>
<sequence>MEADNAILVGRHREILEQLGDREPSTILEAQAVLEGIRAEKGYLDLDTLQDLASIRAQSRNNILRIIEQKKETEAAYTRSVSEQLYSSKYRCLYELIQNADDLTYVNASRNNKLSYLCFTITPQSLLVETNEDGFTRKNIEAICATGRSSKKVTATDEHIGEKGFGFKSVFAVADEVQIQSGLWSFRFVHRRGNSGLGMVTPLDAPFETLATFLTTRISLRLDETTQAGYGKLIEAIAGIPETTIFFLRRLKAIKFIITHPEGNLESILITKSVNASNDVVTIKRKRVWNGEEAVDQSKYYTFERTLFNMPIDDRRKDKQTVTIDLAFPVYPETWKPKLNQMGQHVFAYLPLQRLPQLQFLIQSDFIASASRESVVDCAWNDHICEGVAKAFTLAVQKFCTAEHHLRHSWLEFLPTKPMEQPWKRLYPQIKRHLASMSVLQTRGQRRFKRPSDLRWVPELGFHDGDPILEDLAGEIYLAQEYSRLNHDILIDLGVSIWTNEEIISRVQADLVNFQSRIKTLSPNNSWHEAFATLLSDILPGLNVSQRLRLKRLAIIPLSRSNQWTGAPGMGGGGLERIYFPYTGSTPIPDDIGLHLLDKVASGNATRKRFYKALGVEECPKEVVFAKIKVAHQLDWHSLDFRSHLMYFFQVRQWRGELKYWFRMPTDDGTTLAVSARFYFPSNNEYDMDQLLTVDVRRRLRSRINMLPRNLVELNPPRQHTGGFSYQSWKEWLEEISEGRRFPPLLRDAKDAPPVSSFGSTSPLSPLSPDLEAVLRFNPRKFLGTLKAHWNVYQDDVPRVLAELRNCEVPCRSGKSLPICTTYLPTVDILKILLDLGLANSDDGIPILILPDGDLDDVSVRHWRFLEDLGARSKPDLEFYKLALSKIGDNGTVARDRVNGLYASMARLATTDHQDALREFFNSGLYIRSARGWVSIRDCVWKGPAFLRHTTVLETHYNGEHLLENFFRNSLGVRNWTHSIILHDLSISSETNADASDLSYAREIYTYLDTHAQSDTEWREIREHFRQHRSLPDPDGIWHTLATCVWDPPFPLSGYQDLHSLYPDLEEFFTKRLKIKKVNLVMMIGEIKRMAEHPEPRIEEIRLRLIETGRIFAKSVVDSNVARALQNLEEVKFLPKRVTNNALILVGVRDEFTILDHPRYGKALASHGVMLHFTIEETQILHVLFRHLLLTRRYLSVAVAEESSVEGEVALDDELSRQFRDKAYALYCCAAKHKSPKAIPEERSLFDQLRETEIYTTDSVTTNLVLQLSAGPLKVLSDRIFLHHEVEERLKLYVPKDDQRRRACYRTQLPKLLTNIIGTQDAALHDISTIISSSITDLEDILVERDFHDISWIEKPVIELPERQDNEPPADGQAHSSVFGPGDHRNSDTETRRSVARRTPSNEQAQSSVVGPVDHPDPDTVTSSSAGWTPVNDRVHPSVAGPDDYPNSGTEIGRSVAGWTPAPSSQRSSRPSVAVGVEEIPNSWIEQYRSLLDQLIRSAQVTKNLNHRFILAGGRTEYFDTAATFGSRLRDEFSYNRRVGAAGEAFIFEYLSALNIPGFTYENWQSTIRGEVSVHPRYADLQEWRGRETADLVYTDRSGHLTQHLRTNCIGGFPGQIPEIHNFATHPIEYYLEVKTTTSACGTRFYLSNSQYKRMEDMAIGLFQQPNKLYVLLRVFDLVTPNVGLKLFVDPWKLRGSDLEFEAEQWFGRTL</sequence>
<protein>
    <recommendedName>
        <fullName evidence="4">Protein NO VEIN C-terminal domain-containing protein</fullName>
    </recommendedName>
</protein>
<accession>A0A1Y2A6X8</accession>
<dbReference type="InterPro" id="IPR036890">
    <property type="entry name" value="HATPase_C_sf"/>
</dbReference>
<dbReference type="EMBL" id="MCFA01000008">
    <property type="protein sequence ID" value="ORY18241.1"/>
    <property type="molecule type" value="Genomic_DNA"/>
</dbReference>
<dbReference type="STRING" id="1231657.A0A1Y2A6X8"/>
<name>A0A1Y2A6X8_9PLEO</name>
<organism evidence="2 3">
    <name type="scientific">Clohesyomyces aquaticus</name>
    <dbReference type="NCBI Taxonomy" id="1231657"/>
    <lineage>
        <taxon>Eukaryota</taxon>
        <taxon>Fungi</taxon>
        <taxon>Dikarya</taxon>
        <taxon>Ascomycota</taxon>
        <taxon>Pezizomycotina</taxon>
        <taxon>Dothideomycetes</taxon>
        <taxon>Pleosporomycetidae</taxon>
        <taxon>Pleosporales</taxon>
        <taxon>Lindgomycetaceae</taxon>
        <taxon>Clohesyomyces</taxon>
    </lineage>
</organism>
<dbReference type="PANTHER" id="PTHR32387:SF0">
    <property type="entry name" value="PROTEIN NO VEIN"/>
    <property type="match status" value="1"/>
</dbReference>
<dbReference type="NCBIfam" id="NF047352">
    <property type="entry name" value="P_loop_sacsin"/>
    <property type="match status" value="1"/>
</dbReference>
<feature type="compositionally biased region" description="Polar residues" evidence="1">
    <location>
        <begin position="1399"/>
        <end position="1409"/>
    </location>
</feature>